<dbReference type="AlphaFoldDB" id="A0AAN6T155"/>
<dbReference type="EMBL" id="MU863642">
    <property type="protein sequence ID" value="KAK4100242.1"/>
    <property type="molecule type" value="Genomic_DNA"/>
</dbReference>
<keyword evidence="3" id="KW-1185">Reference proteome</keyword>
<evidence type="ECO:0000313" key="2">
    <source>
        <dbReference type="EMBL" id="KAK4100242.1"/>
    </source>
</evidence>
<protein>
    <submittedName>
        <fullName evidence="2">Uncharacterized protein</fullName>
    </submittedName>
</protein>
<accession>A0AAN6T155</accession>
<evidence type="ECO:0000256" key="1">
    <source>
        <dbReference type="SAM" id="MobiDB-lite"/>
    </source>
</evidence>
<sequence length="164" mass="17460">MGAADDVVVVCRIEKAQRQLYARRYGSGSIDQPTGKAAIGAQTAMTKPERPENAMVDVLESGGDGCRRVDGTVPNVDGWGRAQKGGPKSTTLQSRPGRVRRDAADNKGKGRRDKGGRGRKLMRKASVFSTCKRDKFGQRDAGPQAKKQPGTAESQQVGPGSGTF</sequence>
<reference evidence="2" key="1">
    <citation type="journal article" date="2023" name="Mol. Phylogenet. Evol.">
        <title>Genome-scale phylogeny and comparative genomics of the fungal order Sordariales.</title>
        <authorList>
            <person name="Hensen N."/>
            <person name="Bonometti L."/>
            <person name="Westerberg I."/>
            <person name="Brannstrom I.O."/>
            <person name="Guillou S."/>
            <person name="Cros-Aarteil S."/>
            <person name="Calhoun S."/>
            <person name="Haridas S."/>
            <person name="Kuo A."/>
            <person name="Mondo S."/>
            <person name="Pangilinan J."/>
            <person name="Riley R."/>
            <person name="LaButti K."/>
            <person name="Andreopoulos B."/>
            <person name="Lipzen A."/>
            <person name="Chen C."/>
            <person name="Yan M."/>
            <person name="Daum C."/>
            <person name="Ng V."/>
            <person name="Clum A."/>
            <person name="Steindorff A."/>
            <person name="Ohm R.A."/>
            <person name="Martin F."/>
            <person name="Silar P."/>
            <person name="Natvig D.O."/>
            <person name="Lalanne C."/>
            <person name="Gautier V."/>
            <person name="Ament-Velasquez S.L."/>
            <person name="Kruys A."/>
            <person name="Hutchinson M.I."/>
            <person name="Powell A.J."/>
            <person name="Barry K."/>
            <person name="Miller A.N."/>
            <person name="Grigoriev I.V."/>
            <person name="Debuchy R."/>
            <person name="Gladieux P."/>
            <person name="Hiltunen Thoren M."/>
            <person name="Johannesson H."/>
        </authorList>
    </citation>
    <scope>NUCLEOTIDE SEQUENCE</scope>
    <source>
        <strain evidence="2">CBS 757.83</strain>
    </source>
</reference>
<organism evidence="2 3">
    <name type="scientific">Parathielavia hyrcaniae</name>
    <dbReference type="NCBI Taxonomy" id="113614"/>
    <lineage>
        <taxon>Eukaryota</taxon>
        <taxon>Fungi</taxon>
        <taxon>Dikarya</taxon>
        <taxon>Ascomycota</taxon>
        <taxon>Pezizomycotina</taxon>
        <taxon>Sordariomycetes</taxon>
        <taxon>Sordariomycetidae</taxon>
        <taxon>Sordariales</taxon>
        <taxon>Chaetomiaceae</taxon>
        <taxon>Parathielavia</taxon>
    </lineage>
</organism>
<feature type="region of interest" description="Disordered" evidence="1">
    <location>
        <begin position="61"/>
        <end position="164"/>
    </location>
</feature>
<evidence type="ECO:0000313" key="3">
    <source>
        <dbReference type="Proteomes" id="UP001305647"/>
    </source>
</evidence>
<reference evidence="2" key="2">
    <citation type="submission" date="2023-05" db="EMBL/GenBank/DDBJ databases">
        <authorList>
            <consortium name="Lawrence Berkeley National Laboratory"/>
            <person name="Steindorff A."/>
            <person name="Hensen N."/>
            <person name="Bonometti L."/>
            <person name="Westerberg I."/>
            <person name="Brannstrom I.O."/>
            <person name="Guillou S."/>
            <person name="Cros-Aarteil S."/>
            <person name="Calhoun S."/>
            <person name="Haridas S."/>
            <person name="Kuo A."/>
            <person name="Mondo S."/>
            <person name="Pangilinan J."/>
            <person name="Riley R."/>
            <person name="Labutti K."/>
            <person name="Andreopoulos B."/>
            <person name="Lipzen A."/>
            <person name="Chen C."/>
            <person name="Yanf M."/>
            <person name="Daum C."/>
            <person name="Ng V."/>
            <person name="Clum A."/>
            <person name="Ohm R."/>
            <person name="Martin F."/>
            <person name="Silar P."/>
            <person name="Natvig D."/>
            <person name="Lalanne C."/>
            <person name="Gautier V."/>
            <person name="Ament-Velasquez S.L."/>
            <person name="Kruys A."/>
            <person name="Hutchinson M.I."/>
            <person name="Powell A.J."/>
            <person name="Barry K."/>
            <person name="Miller A.N."/>
            <person name="Grigoriev I.V."/>
            <person name="Debuchy R."/>
            <person name="Gladieux P."/>
            <person name="Thoren M.H."/>
            <person name="Johannesson H."/>
        </authorList>
    </citation>
    <scope>NUCLEOTIDE SEQUENCE</scope>
    <source>
        <strain evidence="2">CBS 757.83</strain>
    </source>
</reference>
<proteinExistence type="predicted"/>
<gene>
    <name evidence="2" type="ORF">N658DRAFT_104831</name>
</gene>
<comment type="caution">
    <text evidence="2">The sequence shown here is derived from an EMBL/GenBank/DDBJ whole genome shotgun (WGS) entry which is preliminary data.</text>
</comment>
<dbReference type="Proteomes" id="UP001305647">
    <property type="component" value="Unassembled WGS sequence"/>
</dbReference>
<name>A0AAN6T155_9PEZI</name>
<feature type="compositionally biased region" description="Basic and acidic residues" evidence="1">
    <location>
        <begin position="99"/>
        <end position="116"/>
    </location>
</feature>